<sequence length="308" mass="32095">MSSLAIPLQRSSYITGALWGLFAISIWVGWILLTRYGVTTSLSPFDITALRFGCAGALLLPIVIRDGLGVRRVGLPLLAVICTGAGVPYVLISSAGLQFAPAAQAGALIPGTMPLWAALLATLFLHERIAGPRRAGLLLIPVGIVILVGTGLTDLASGNWRGQLLFLLAALCWASFTVAMRRAGTKGFTALHATAVVSVVSAAWYLPVYVMLLPHRITAAPWDAVAIQTLYQGVLVAIISLFAYTKAVSILGASLGSSFASLVPVLAMLAAIPLLGEVPRPADYFGIAAVTLGVFLSSGAYGALVKSR</sequence>
<feature type="transmembrane region" description="Helical" evidence="6">
    <location>
        <begin position="137"/>
        <end position="156"/>
    </location>
</feature>
<feature type="transmembrane region" description="Helical" evidence="6">
    <location>
        <begin position="224"/>
        <end position="244"/>
    </location>
</feature>
<feature type="transmembrane region" description="Helical" evidence="6">
    <location>
        <begin position="76"/>
        <end position="99"/>
    </location>
</feature>
<protein>
    <recommendedName>
        <fullName evidence="7">EamA domain-containing protein</fullName>
    </recommendedName>
</protein>
<dbReference type="PANTHER" id="PTHR32322">
    <property type="entry name" value="INNER MEMBRANE TRANSPORTER"/>
    <property type="match status" value="1"/>
</dbReference>
<dbReference type="AlphaFoldDB" id="A0A2K8U1X9"/>
<feature type="domain" description="EamA" evidence="7">
    <location>
        <begin position="15"/>
        <end position="148"/>
    </location>
</feature>
<dbReference type="InterPro" id="IPR000620">
    <property type="entry name" value="EamA_dom"/>
</dbReference>
<evidence type="ECO:0000256" key="5">
    <source>
        <dbReference type="ARBA" id="ARBA00023136"/>
    </source>
</evidence>
<dbReference type="Pfam" id="PF00892">
    <property type="entry name" value="EamA"/>
    <property type="match status" value="2"/>
</dbReference>
<dbReference type="SUPFAM" id="SSF103481">
    <property type="entry name" value="Multidrug resistance efflux transporter EmrE"/>
    <property type="match status" value="2"/>
</dbReference>
<accession>A0A2K8U1X9</accession>
<dbReference type="PANTHER" id="PTHR32322:SF18">
    <property type="entry name" value="S-ADENOSYLMETHIONINE_S-ADENOSYLHOMOCYSTEINE TRANSPORTER"/>
    <property type="match status" value="1"/>
</dbReference>
<name>A0A2K8U1X9_9GAMM</name>
<dbReference type="KEGG" id="tsy:THSYN_00270"/>
<feature type="transmembrane region" description="Helical" evidence="6">
    <location>
        <begin position="251"/>
        <end position="272"/>
    </location>
</feature>
<evidence type="ECO:0000259" key="7">
    <source>
        <dbReference type="Pfam" id="PF00892"/>
    </source>
</evidence>
<evidence type="ECO:0000313" key="8">
    <source>
        <dbReference type="EMBL" id="AUB79547.1"/>
    </source>
</evidence>
<feature type="transmembrane region" description="Helical" evidence="6">
    <location>
        <begin position="45"/>
        <end position="64"/>
    </location>
</feature>
<evidence type="ECO:0000256" key="2">
    <source>
        <dbReference type="ARBA" id="ARBA00022475"/>
    </source>
</evidence>
<gene>
    <name evidence="8" type="ORF">THSYN_00270</name>
</gene>
<keyword evidence="4 6" id="KW-1133">Transmembrane helix</keyword>
<evidence type="ECO:0000313" key="9">
    <source>
        <dbReference type="Proteomes" id="UP000232638"/>
    </source>
</evidence>
<proteinExistence type="predicted"/>
<feature type="domain" description="EamA" evidence="7">
    <location>
        <begin position="161"/>
        <end position="298"/>
    </location>
</feature>
<evidence type="ECO:0000256" key="1">
    <source>
        <dbReference type="ARBA" id="ARBA00004651"/>
    </source>
</evidence>
<feature type="transmembrane region" description="Helical" evidence="6">
    <location>
        <begin position="105"/>
        <end position="125"/>
    </location>
</feature>
<evidence type="ECO:0000256" key="4">
    <source>
        <dbReference type="ARBA" id="ARBA00022989"/>
    </source>
</evidence>
<feature type="transmembrane region" description="Helical" evidence="6">
    <location>
        <begin position="12"/>
        <end position="33"/>
    </location>
</feature>
<evidence type="ECO:0000256" key="3">
    <source>
        <dbReference type="ARBA" id="ARBA00022692"/>
    </source>
</evidence>
<dbReference type="Proteomes" id="UP000232638">
    <property type="component" value="Chromosome"/>
</dbReference>
<dbReference type="RefSeq" id="WP_100917366.1">
    <property type="nucleotide sequence ID" value="NZ_CP020370.1"/>
</dbReference>
<keyword evidence="2" id="KW-1003">Cell membrane</keyword>
<keyword evidence="9" id="KW-1185">Reference proteome</keyword>
<keyword evidence="5 6" id="KW-0472">Membrane</keyword>
<dbReference type="InterPro" id="IPR037185">
    <property type="entry name" value="EmrE-like"/>
</dbReference>
<comment type="subcellular location">
    <subcellularLocation>
        <location evidence="1">Cell membrane</location>
        <topology evidence="1">Multi-pass membrane protein</topology>
    </subcellularLocation>
</comment>
<feature type="transmembrane region" description="Helical" evidence="6">
    <location>
        <begin position="162"/>
        <end position="179"/>
    </location>
</feature>
<organism evidence="8 9">
    <name type="scientific">Candidatus Thiodictyon syntrophicum</name>
    <dbReference type="NCBI Taxonomy" id="1166950"/>
    <lineage>
        <taxon>Bacteria</taxon>
        <taxon>Pseudomonadati</taxon>
        <taxon>Pseudomonadota</taxon>
        <taxon>Gammaproteobacteria</taxon>
        <taxon>Chromatiales</taxon>
        <taxon>Chromatiaceae</taxon>
        <taxon>Thiodictyon</taxon>
    </lineage>
</organism>
<dbReference type="Gene3D" id="1.10.3730.20">
    <property type="match status" value="1"/>
</dbReference>
<dbReference type="EMBL" id="CP020370">
    <property type="protein sequence ID" value="AUB79547.1"/>
    <property type="molecule type" value="Genomic_DNA"/>
</dbReference>
<dbReference type="GO" id="GO:0005886">
    <property type="term" value="C:plasma membrane"/>
    <property type="evidence" value="ECO:0007669"/>
    <property type="project" value="UniProtKB-SubCell"/>
</dbReference>
<dbReference type="OrthoDB" id="4167046at2"/>
<feature type="transmembrane region" description="Helical" evidence="6">
    <location>
        <begin position="191"/>
        <end position="212"/>
    </location>
</feature>
<reference evidence="8 9" key="1">
    <citation type="submission" date="2017-03" db="EMBL/GenBank/DDBJ databases">
        <title>Complete genome sequence of Candidatus 'Thiodictyon syntrophicum' sp. nov. strain Cad16T, a photolithoautotroph purple sulfur bacterium isolated from an alpine meromictic lake.</title>
        <authorList>
            <person name="Luedin S.M."/>
            <person name="Pothier J.F."/>
            <person name="Danza F."/>
            <person name="Storelli N."/>
            <person name="Wittwer M."/>
            <person name="Tonolla M."/>
        </authorList>
    </citation>
    <scope>NUCLEOTIDE SEQUENCE [LARGE SCALE GENOMIC DNA]</scope>
    <source>
        <strain evidence="8 9">Cad16T</strain>
    </source>
</reference>
<dbReference type="InterPro" id="IPR050638">
    <property type="entry name" value="AA-Vitamin_Transporters"/>
</dbReference>
<evidence type="ECO:0000256" key="6">
    <source>
        <dbReference type="SAM" id="Phobius"/>
    </source>
</evidence>
<feature type="transmembrane region" description="Helical" evidence="6">
    <location>
        <begin position="284"/>
        <end position="304"/>
    </location>
</feature>
<keyword evidence="3 6" id="KW-0812">Transmembrane</keyword>